<dbReference type="OrthoDB" id="9811823at2"/>
<comment type="catalytic activity">
    <reaction evidence="4 7">
        <text>uridine(38/39/40) in tRNA = pseudouridine(38/39/40) in tRNA</text>
        <dbReference type="Rhea" id="RHEA:22376"/>
        <dbReference type="Rhea" id="RHEA-COMP:10085"/>
        <dbReference type="Rhea" id="RHEA-COMP:10087"/>
        <dbReference type="ChEBI" id="CHEBI:65314"/>
        <dbReference type="ChEBI" id="CHEBI:65315"/>
        <dbReference type="EC" id="5.4.99.12"/>
    </reaction>
</comment>
<comment type="function">
    <text evidence="4">Formation of pseudouridine at positions 38, 39 and 40 in the anticodon stem and loop of transfer RNAs.</text>
</comment>
<evidence type="ECO:0000256" key="4">
    <source>
        <dbReference type="HAMAP-Rule" id="MF_00171"/>
    </source>
</evidence>
<feature type="binding site" evidence="4 6">
    <location>
        <position position="110"/>
    </location>
    <ligand>
        <name>substrate</name>
    </ligand>
</feature>
<dbReference type="GO" id="GO:0160147">
    <property type="term" value="F:tRNA pseudouridine(38-40) synthase activity"/>
    <property type="evidence" value="ECO:0007669"/>
    <property type="project" value="UniProtKB-EC"/>
</dbReference>
<dbReference type="PIRSF" id="PIRSF001430">
    <property type="entry name" value="tRNA_psdUrid_synth"/>
    <property type="match status" value="1"/>
</dbReference>
<dbReference type="HAMAP" id="MF_00171">
    <property type="entry name" value="TruA"/>
    <property type="match status" value="1"/>
</dbReference>
<evidence type="ECO:0000256" key="7">
    <source>
        <dbReference type="RuleBase" id="RU003792"/>
    </source>
</evidence>
<protein>
    <recommendedName>
        <fullName evidence="4">tRNA pseudouridine synthase A</fullName>
        <ecNumber evidence="4">5.4.99.12</ecNumber>
    </recommendedName>
    <alternativeName>
        <fullName evidence="4">tRNA pseudouridine(38-40) synthase</fullName>
    </alternativeName>
    <alternativeName>
        <fullName evidence="4">tRNA pseudouridylate synthase I</fullName>
    </alternativeName>
    <alternativeName>
        <fullName evidence="4">tRNA-uridine isomerase I</fullName>
    </alternativeName>
</protein>
<accession>A0A1S2VDJ9</accession>
<dbReference type="EMBL" id="MORL01000018">
    <property type="protein sequence ID" value="OIN56841.1"/>
    <property type="molecule type" value="Genomic_DNA"/>
</dbReference>
<dbReference type="InterPro" id="IPR020103">
    <property type="entry name" value="PsdUridine_synth_cat_dom_sf"/>
</dbReference>
<name>A0A1S2VDJ9_9BACT</name>
<sequence length="259" mass="29499">MRYFIELSYRGTNYHGWQIQPNGVSVQEVIENVLKIRLREPVSILGSGRTDTGVHASQQYAHFDTEQTLPDLGHLRHSLNAMLPQDVAIHRIFPVRPDDHARFTAVSRYYQYQIIRSKNPFKTGLAYVFHPLLDVIAMNEAANRLTRYADFESFSKVKTDVKTFNCRIDFAYWTMAEADGMPDGNLTFHIKADRFLRGMVRAIVGTLLEVGQGRMTPDQFEAIIQAKNRSKAGRAAPPEGLFLAEVGYPDEVFTENTKN</sequence>
<dbReference type="CDD" id="cd02570">
    <property type="entry name" value="PseudoU_synth_EcTruA"/>
    <property type="match status" value="1"/>
</dbReference>
<proteinExistence type="inferred from homology"/>
<keyword evidence="2 4" id="KW-0819">tRNA processing</keyword>
<keyword evidence="10" id="KW-1185">Reference proteome</keyword>
<dbReference type="FunFam" id="3.30.70.580:FF:000001">
    <property type="entry name" value="tRNA pseudouridine synthase A"/>
    <property type="match status" value="1"/>
</dbReference>
<dbReference type="RefSeq" id="WP_071505567.1">
    <property type="nucleotide sequence ID" value="NZ_MORL01000018.1"/>
</dbReference>
<dbReference type="AlphaFoldDB" id="A0A1S2VDJ9"/>
<comment type="similarity">
    <text evidence="1 4 7">Belongs to the tRNA pseudouridine synthase TruA family.</text>
</comment>
<feature type="domain" description="Pseudouridine synthase I TruA alpha/beta" evidence="8">
    <location>
        <begin position="149"/>
        <end position="249"/>
    </location>
</feature>
<dbReference type="Gene3D" id="3.30.70.580">
    <property type="entry name" value="Pseudouridine synthase I, catalytic domain, N-terminal subdomain"/>
    <property type="match status" value="1"/>
</dbReference>
<dbReference type="InterPro" id="IPR001406">
    <property type="entry name" value="PsdUridine_synth_TruA"/>
</dbReference>
<evidence type="ECO:0000259" key="8">
    <source>
        <dbReference type="Pfam" id="PF01416"/>
    </source>
</evidence>
<dbReference type="InterPro" id="IPR020094">
    <property type="entry name" value="TruA/RsuA/RluB/E/F_N"/>
</dbReference>
<evidence type="ECO:0000256" key="2">
    <source>
        <dbReference type="ARBA" id="ARBA00022694"/>
    </source>
</evidence>
<dbReference type="Proteomes" id="UP000181790">
    <property type="component" value="Unassembled WGS sequence"/>
</dbReference>
<comment type="caution">
    <text evidence="4">Lacks conserved residue(s) required for the propagation of feature annotation.</text>
</comment>
<dbReference type="GO" id="GO:0003723">
    <property type="term" value="F:RNA binding"/>
    <property type="evidence" value="ECO:0007669"/>
    <property type="project" value="InterPro"/>
</dbReference>
<evidence type="ECO:0000256" key="3">
    <source>
        <dbReference type="ARBA" id="ARBA00023235"/>
    </source>
</evidence>
<dbReference type="SUPFAM" id="SSF55120">
    <property type="entry name" value="Pseudouridine synthase"/>
    <property type="match status" value="1"/>
</dbReference>
<dbReference type="NCBIfam" id="TIGR00071">
    <property type="entry name" value="hisT_truA"/>
    <property type="match status" value="1"/>
</dbReference>
<dbReference type="PANTHER" id="PTHR11142">
    <property type="entry name" value="PSEUDOURIDYLATE SYNTHASE"/>
    <property type="match status" value="1"/>
</dbReference>
<evidence type="ECO:0000256" key="1">
    <source>
        <dbReference type="ARBA" id="ARBA00009375"/>
    </source>
</evidence>
<dbReference type="Pfam" id="PF01416">
    <property type="entry name" value="PseudoU_synth_1"/>
    <property type="match status" value="2"/>
</dbReference>
<evidence type="ECO:0000256" key="5">
    <source>
        <dbReference type="PIRSR" id="PIRSR001430-1"/>
    </source>
</evidence>
<dbReference type="InterPro" id="IPR020095">
    <property type="entry name" value="PsdUridine_synth_TruA_C"/>
</dbReference>
<evidence type="ECO:0000313" key="10">
    <source>
        <dbReference type="Proteomes" id="UP000181790"/>
    </source>
</evidence>
<dbReference type="InterPro" id="IPR020097">
    <property type="entry name" value="PsdUridine_synth_TruA_a/b_dom"/>
</dbReference>
<reference evidence="9 10" key="1">
    <citation type="submission" date="2016-10" db="EMBL/GenBank/DDBJ databases">
        <title>Arsenicibacter rosenii gen. nov., sp. nov., an efficient arsenic-methylating bacterium isolated from an arsenic-contaminated paddy soil.</title>
        <authorList>
            <person name="Huang K."/>
        </authorList>
    </citation>
    <scope>NUCLEOTIDE SEQUENCE [LARGE SCALE GENOMIC DNA]</scope>
    <source>
        <strain evidence="9 10">SM-1</strain>
    </source>
</reference>
<evidence type="ECO:0000256" key="6">
    <source>
        <dbReference type="PIRSR" id="PIRSR001430-2"/>
    </source>
</evidence>
<dbReference type="GO" id="GO:0031119">
    <property type="term" value="P:tRNA pseudouridine synthesis"/>
    <property type="evidence" value="ECO:0007669"/>
    <property type="project" value="UniProtKB-UniRule"/>
</dbReference>
<comment type="caution">
    <text evidence="9">The sequence shown here is derived from an EMBL/GenBank/DDBJ whole genome shotgun (WGS) entry which is preliminary data.</text>
</comment>
<keyword evidence="3 4" id="KW-0413">Isomerase</keyword>
<organism evidence="9 10">
    <name type="scientific">Arsenicibacter rosenii</name>
    <dbReference type="NCBI Taxonomy" id="1750698"/>
    <lineage>
        <taxon>Bacteria</taxon>
        <taxon>Pseudomonadati</taxon>
        <taxon>Bacteroidota</taxon>
        <taxon>Cytophagia</taxon>
        <taxon>Cytophagales</taxon>
        <taxon>Spirosomataceae</taxon>
        <taxon>Arsenicibacter</taxon>
    </lineage>
</organism>
<evidence type="ECO:0000313" key="9">
    <source>
        <dbReference type="EMBL" id="OIN56841.1"/>
    </source>
</evidence>
<gene>
    <name evidence="4" type="primary">truA</name>
    <name evidence="9" type="ORF">BLX24_22995</name>
</gene>
<feature type="domain" description="Pseudouridine synthase I TruA alpha/beta" evidence="8">
    <location>
        <begin position="8"/>
        <end position="103"/>
    </location>
</feature>
<comment type="subunit">
    <text evidence="4">Homodimer.</text>
</comment>
<dbReference type="PANTHER" id="PTHR11142:SF0">
    <property type="entry name" value="TRNA PSEUDOURIDINE SYNTHASE-LIKE 1"/>
    <property type="match status" value="1"/>
</dbReference>
<dbReference type="EC" id="5.4.99.12" evidence="4"/>
<dbReference type="Gene3D" id="3.30.70.660">
    <property type="entry name" value="Pseudouridine synthase I, catalytic domain, C-terminal subdomain"/>
    <property type="match status" value="1"/>
</dbReference>
<feature type="active site" description="Nucleophile" evidence="4 5">
    <location>
        <position position="51"/>
    </location>
</feature>